<protein>
    <submittedName>
        <fullName evidence="1">Uncharacterized protein</fullName>
    </submittedName>
</protein>
<gene>
    <name evidence="1" type="ORF">NQ318_022052</name>
</gene>
<accession>A0AAV8Z5M0</accession>
<dbReference type="PANTHER" id="PTHR47204:SF1">
    <property type="entry name" value="RIBONUCLEASE H2 SUBUNIT C"/>
    <property type="match status" value="1"/>
</dbReference>
<dbReference type="EMBL" id="JAPWTK010000013">
    <property type="protein sequence ID" value="KAJ8959366.1"/>
    <property type="molecule type" value="Genomic_DNA"/>
</dbReference>
<name>A0AAV8Z5M0_9CUCU</name>
<comment type="caution">
    <text evidence="1">The sequence shown here is derived from an EMBL/GenBank/DDBJ whole genome shotgun (WGS) entry which is preliminary data.</text>
</comment>
<dbReference type="Proteomes" id="UP001162162">
    <property type="component" value="Unassembled WGS sequence"/>
</dbReference>
<reference evidence="1" key="1">
    <citation type="journal article" date="2023" name="Insect Mol. Biol.">
        <title>Genome sequencing provides insights into the evolution of gene families encoding plant cell wall-degrading enzymes in longhorned beetles.</title>
        <authorList>
            <person name="Shin N.R."/>
            <person name="Okamura Y."/>
            <person name="Kirsch R."/>
            <person name="Pauchet Y."/>
        </authorList>
    </citation>
    <scope>NUCLEOTIDE SEQUENCE</scope>
    <source>
        <strain evidence="1">AMC_N1</strain>
    </source>
</reference>
<dbReference type="PANTHER" id="PTHR47204">
    <property type="entry name" value="OS02G0168900 PROTEIN"/>
    <property type="match status" value="1"/>
</dbReference>
<sequence length="137" mass="15760">MATIHIQGGTNVTDYCRKNSKIQSVPFKIHADCDAKVTKYFDDYVKTNNDGILEGSFRGYPLRGKQINIPEGYVGLVLHESIKPPREKDERKFYVVNHFSEITFWNWNKTPSDNDSIMQALQWIDVADALHSPILEE</sequence>
<dbReference type="Gene3D" id="2.40.128.680">
    <property type="match status" value="1"/>
</dbReference>
<organism evidence="1 2">
    <name type="scientific">Aromia moschata</name>
    <dbReference type="NCBI Taxonomy" id="1265417"/>
    <lineage>
        <taxon>Eukaryota</taxon>
        <taxon>Metazoa</taxon>
        <taxon>Ecdysozoa</taxon>
        <taxon>Arthropoda</taxon>
        <taxon>Hexapoda</taxon>
        <taxon>Insecta</taxon>
        <taxon>Pterygota</taxon>
        <taxon>Neoptera</taxon>
        <taxon>Endopterygota</taxon>
        <taxon>Coleoptera</taxon>
        <taxon>Polyphaga</taxon>
        <taxon>Cucujiformia</taxon>
        <taxon>Chrysomeloidea</taxon>
        <taxon>Cerambycidae</taxon>
        <taxon>Cerambycinae</taxon>
        <taxon>Callichromatini</taxon>
        <taxon>Aromia</taxon>
    </lineage>
</organism>
<proteinExistence type="predicted"/>
<keyword evidence="2" id="KW-1185">Reference proteome</keyword>
<evidence type="ECO:0000313" key="2">
    <source>
        <dbReference type="Proteomes" id="UP001162162"/>
    </source>
</evidence>
<dbReference type="GO" id="GO:0006401">
    <property type="term" value="P:RNA catabolic process"/>
    <property type="evidence" value="ECO:0007669"/>
    <property type="project" value="InterPro"/>
</dbReference>
<evidence type="ECO:0000313" key="1">
    <source>
        <dbReference type="EMBL" id="KAJ8959366.1"/>
    </source>
</evidence>
<dbReference type="GO" id="GO:0032299">
    <property type="term" value="C:ribonuclease H2 complex"/>
    <property type="evidence" value="ECO:0007669"/>
    <property type="project" value="InterPro"/>
</dbReference>
<dbReference type="AlphaFoldDB" id="A0AAV8Z5M0"/>
<dbReference type="Pfam" id="PF08615">
    <property type="entry name" value="RNase_H2_suC"/>
    <property type="match status" value="1"/>
</dbReference>
<dbReference type="InterPro" id="IPR013924">
    <property type="entry name" value="RNase_H2_suC"/>
</dbReference>
<dbReference type="CDD" id="cd09271">
    <property type="entry name" value="RNase_H2-C"/>
    <property type="match status" value="1"/>
</dbReference>